<dbReference type="InterPro" id="IPR019734">
    <property type="entry name" value="TPR_rpt"/>
</dbReference>
<dbReference type="PROSITE" id="PS50005">
    <property type="entry name" value="TPR"/>
    <property type="match status" value="1"/>
</dbReference>
<accession>A0A4R4W0M2</accession>
<dbReference type="InterPro" id="IPR041656">
    <property type="entry name" value="TPR_5"/>
</dbReference>
<comment type="caution">
    <text evidence="3">The sequence shown here is derived from an EMBL/GenBank/DDBJ whole genome shotgun (WGS) entry which is preliminary data.</text>
</comment>
<organism evidence="3 4">
    <name type="scientific">Nonomuraea diastatica</name>
    <dbReference type="NCBI Taxonomy" id="1848329"/>
    <lineage>
        <taxon>Bacteria</taxon>
        <taxon>Bacillati</taxon>
        <taxon>Actinomycetota</taxon>
        <taxon>Actinomycetes</taxon>
        <taxon>Streptosporangiales</taxon>
        <taxon>Streptosporangiaceae</taxon>
        <taxon>Nonomuraea</taxon>
    </lineage>
</organism>
<dbReference type="AlphaFoldDB" id="A0A4R4W0M2"/>
<name>A0A4R4W0M2_9ACTN</name>
<feature type="repeat" description="TPR" evidence="1">
    <location>
        <begin position="74"/>
        <end position="107"/>
    </location>
</feature>
<dbReference type="OrthoDB" id="193829at2"/>
<evidence type="ECO:0000313" key="3">
    <source>
        <dbReference type="EMBL" id="TDD06410.1"/>
    </source>
</evidence>
<evidence type="ECO:0000256" key="1">
    <source>
        <dbReference type="PROSITE-ProRule" id="PRU00339"/>
    </source>
</evidence>
<dbReference type="SUPFAM" id="SSF48452">
    <property type="entry name" value="TPR-like"/>
    <property type="match status" value="1"/>
</dbReference>
<keyword evidence="4" id="KW-1185">Reference proteome</keyword>
<proteinExistence type="predicted"/>
<dbReference type="Pfam" id="PF12688">
    <property type="entry name" value="TPR_5"/>
    <property type="match status" value="1"/>
</dbReference>
<dbReference type="RefSeq" id="WP_132519195.1">
    <property type="nucleotide sequence ID" value="NZ_SMKP01000278.1"/>
</dbReference>
<evidence type="ECO:0000259" key="2">
    <source>
        <dbReference type="Pfam" id="PF12688"/>
    </source>
</evidence>
<evidence type="ECO:0000313" key="4">
    <source>
        <dbReference type="Proteomes" id="UP000294543"/>
    </source>
</evidence>
<protein>
    <submittedName>
        <fullName evidence="3">Tetratricopeptide repeat protein</fullName>
    </submittedName>
</protein>
<reference evidence="3 4" key="1">
    <citation type="submission" date="2019-03" db="EMBL/GenBank/DDBJ databases">
        <title>Draft genome sequences of novel Actinobacteria.</title>
        <authorList>
            <person name="Sahin N."/>
            <person name="Ay H."/>
            <person name="Saygin H."/>
        </authorList>
    </citation>
    <scope>NUCLEOTIDE SEQUENCE [LARGE SCALE GENOMIC DNA]</scope>
    <source>
        <strain evidence="3 4">KC712</strain>
    </source>
</reference>
<sequence length="159" mass="17347">MRNEDLARAVRLREEGQGEQARQLLVELARRHPDDAEVAYQAAWAHDVLGLEAEAVPHYERALAGEGLSDADRLGAFTGFGSTLRVLGRHAEALETFERGLKEFPGDGALRTFMAMALHNAGRSAEAVTTLLQVVAESDRAGGYARAIAYYAEHLDETV</sequence>
<dbReference type="EMBL" id="SMKP01000278">
    <property type="protein sequence ID" value="TDD06410.1"/>
    <property type="molecule type" value="Genomic_DNA"/>
</dbReference>
<dbReference type="Proteomes" id="UP000294543">
    <property type="component" value="Unassembled WGS sequence"/>
</dbReference>
<dbReference type="Gene3D" id="1.25.40.10">
    <property type="entry name" value="Tetratricopeptide repeat domain"/>
    <property type="match status" value="1"/>
</dbReference>
<dbReference type="InterPro" id="IPR011990">
    <property type="entry name" value="TPR-like_helical_dom_sf"/>
</dbReference>
<keyword evidence="1" id="KW-0802">TPR repeat</keyword>
<gene>
    <name evidence="3" type="ORF">E1294_48900</name>
</gene>
<feature type="domain" description="Tetratrico peptide repeat group 5" evidence="2">
    <location>
        <begin position="38"/>
        <end position="155"/>
    </location>
</feature>